<keyword evidence="2" id="KW-1185">Reference proteome</keyword>
<name>A0ABU0WQW0_9PROT</name>
<accession>A0ABU0WQW0</accession>
<evidence type="ECO:0000313" key="1">
    <source>
        <dbReference type="EMBL" id="MDQ2106632.1"/>
    </source>
</evidence>
<gene>
    <name evidence="1" type="ORF">QSG27_28350</name>
</gene>
<dbReference type="RefSeq" id="WP_306712132.1">
    <property type="nucleotide sequence ID" value="NZ_JAUJFI010000298.1"/>
</dbReference>
<organism evidence="1 2">
    <name type="scientific">Azospirillum isscasi</name>
    <dbReference type="NCBI Taxonomy" id="3053926"/>
    <lineage>
        <taxon>Bacteria</taxon>
        <taxon>Pseudomonadati</taxon>
        <taxon>Pseudomonadota</taxon>
        <taxon>Alphaproteobacteria</taxon>
        <taxon>Rhodospirillales</taxon>
        <taxon>Azospirillaceae</taxon>
        <taxon>Azospirillum</taxon>
    </lineage>
</organism>
<dbReference type="EMBL" id="JAUJFI010000298">
    <property type="protein sequence ID" value="MDQ2106632.1"/>
    <property type="molecule type" value="Genomic_DNA"/>
</dbReference>
<dbReference type="Proteomes" id="UP001227317">
    <property type="component" value="Unassembled WGS sequence"/>
</dbReference>
<sequence length="263" mass="29964">MKYQFLRLFLTRDEVGLFSGERLPPPVLGRSDYLADKMSQEVKFSARRQVFTYLPFGIIDGFSVGLIGRQRERVENLPPSSGFAPTVHRFWRVSNVFVDLEDHPDGQKVAIQHNGEVGSPMALVRGLADALNHKREFGDWLISTNSLSDGNEFWRVVHANRGKITEATFTYLSPNIFRSKRTIDIAMHRVHADTNTEEMSLRLRNRDGALNLETKRIETSYDYISEGGGRAVVKRGKKTVYDSEKRILTKTVDDDIDIEVTSQ</sequence>
<protein>
    <submittedName>
        <fullName evidence="1">Uncharacterized protein</fullName>
    </submittedName>
</protein>
<proteinExistence type="predicted"/>
<reference evidence="1 2" key="1">
    <citation type="submission" date="2023-06" db="EMBL/GenBank/DDBJ databases">
        <title>Azospirillum isscasensis sp.nov, a bacterium isolated from rhizosphere soil of rice.</title>
        <authorList>
            <person name="Wang H."/>
        </authorList>
    </citation>
    <scope>NUCLEOTIDE SEQUENCE [LARGE SCALE GENOMIC DNA]</scope>
    <source>
        <strain evidence="1 2">C340-1</strain>
    </source>
</reference>
<comment type="caution">
    <text evidence="1">The sequence shown here is derived from an EMBL/GenBank/DDBJ whole genome shotgun (WGS) entry which is preliminary data.</text>
</comment>
<evidence type="ECO:0000313" key="2">
    <source>
        <dbReference type="Proteomes" id="UP001227317"/>
    </source>
</evidence>